<protein>
    <submittedName>
        <fullName evidence="1">Uncharacterized protein</fullName>
    </submittedName>
</protein>
<evidence type="ECO:0000313" key="2">
    <source>
        <dbReference type="Proteomes" id="UP000502831"/>
    </source>
</evidence>
<organism evidence="1 2">
    <name type="scientific">Sulfurospirillum diekertiae</name>
    <dbReference type="NCBI Taxonomy" id="1854492"/>
    <lineage>
        <taxon>Bacteria</taxon>
        <taxon>Pseudomonadati</taxon>
        <taxon>Campylobacterota</taxon>
        <taxon>Epsilonproteobacteria</taxon>
        <taxon>Campylobacterales</taxon>
        <taxon>Sulfurospirillaceae</taxon>
        <taxon>Sulfurospirillum</taxon>
    </lineage>
</organism>
<gene>
    <name evidence="1" type="ORF">FA584_00310</name>
</gene>
<proteinExistence type="predicted"/>
<dbReference type="Proteomes" id="UP000502831">
    <property type="component" value="Chromosome"/>
</dbReference>
<dbReference type="EMBL" id="CP039734">
    <property type="protein sequence ID" value="QIR74742.1"/>
    <property type="molecule type" value="Genomic_DNA"/>
</dbReference>
<evidence type="ECO:0000313" key="1">
    <source>
        <dbReference type="EMBL" id="QIR74742.1"/>
    </source>
</evidence>
<reference evidence="1 2" key="1">
    <citation type="journal article" date="2017" name="Environ. Sci. Technol.">
        <title>Organohalide Respiration with Chlorinated Ethenes under Low pH Conditions.</title>
        <authorList>
            <person name="Yang Y."/>
            <person name="Capiro N.L."/>
            <person name="Marcet T.F."/>
            <person name="Yan J."/>
            <person name="Pennell K.D."/>
            <person name="Loffler F.E."/>
        </authorList>
    </citation>
    <scope>NUCLEOTIDE SEQUENCE [LARGE SCALE GENOMIC DNA]</scope>
    <source>
        <strain evidence="1 2">ACSDCE</strain>
    </source>
</reference>
<accession>A0AA92IXS3</accession>
<dbReference type="RefSeq" id="WP_167748978.1">
    <property type="nucleotide sequence ID" value="NZ_CP039734.2"/>
</dbReference>
<dbReference type="AlphaFoldDB" id="A0AA92IXS3"/>
<name>A0AA92IXS3_9BACT</name>
<sequence length="169" mass="19862">MKTYTQEQLLRKFSKIPDVTQCEILENSLERYYALKSRNDSKLNRSHLLHSALLFSLEAHYHTLHLGSAKKHSKELTTLEEKFNMQIKVTLAAHKKKKVTKSSKQLGHYAPLVYRLVKEEHFSFPKVKAFLAKHHSFKVDHTLIARLYPNIKQKDEDLKYAVRQVKSDF</sequence>